<reference evidence="3" key="2">
    <citation type="submission" date="2015-04" db="UniProtKB">
        <authorList>
            <consortium name="EnsemblPlants"/>
        </authorList>
    </citation>
    <scope>IDENTIFICATION</scope>
</reference>
<evidence type="ECO:0000313" key="3">
    <source>
        <dbReference type="EnsemblPlants" id="OGLUM01G08530.1"/>
    </source>
</evidence>
<feature type="region of interest" description="Disordered" evidence="1">
    <location>
        <begin position="82"/>
        <end position="103"/>
    </location>
</feature>
<reference evidence="3" key="3">
    <citation type="submission" date="2018-05" db="EMBL/GenBank/DDBJ databases">
        <title>OgluRS3 (Oryza glumaepatula Reference Sequence Version 3).</title>
        <authorList>
            <person name="Zhang J."/>
            <person name="Kudrna D."/>
            <person name="Lee S."/>
            <person name="Talag J."/>
            <person name="Welchert J."/>
            <person name="Wing R.A."/>
        </authorList>
    </citation>
    <scope>NUCLEOTIDE SEQUENCE [LARGE SCALE GENOMIC DNA]</scope>
</reference>
<reference evidence="3" key="1">
    <citation type="submission" date="2013-08" db="EMBL/GenBank/DDBJ databases">
        <title>Oryza genome evolution.</title>
        <authorList>
            <person name="Wing R.A."/>
            <person name="Panaud O."/>
            <person name="Oliveira A.C."/>
        </authorList>
    </citation>
    <scope>NUCLEOTIDE SEQUENCE</scope>
</reference>
<dbReference type="InterPro" id="IPR057212">
    <property type="entry name" value="DUF7890"/>
</dbReference>
<accession>A0A0D9Y594</accession>
<dbReference type="eggNOG" id="ENOG502SFFC">
    <property type="taxonomic scope" value="Eukaryota"/>
</dbReference>
<dbReference type="Pfam" id="PF25418">
    <property type="entry name" value="DUF7890"/>
    <property type="match status" value="1"/>
</dbReference>
<dbReference type="EnsemblPlants" id="OGLUM01G08530.1">
    <property type="protein sequence ID" value="OGLUM01G08530.1"/>
    <property type="gene ID" value="OGLUM01G08530"/>
</dbReference>
<proteinExistence type="predicted"/>
<feature type="region of interest" description="Disordered" evidence="1">
    <location>
        <begin position="167"/>
        <end position="190"/>
    </location>
</feature>
<dbReference type="AlphaFoldDB" id="A0A0D9Y594"/>
<name>A0A0D9Y594_9ORYZ</name>
<evidence type="ECO:0000259" key="2">
    <source>
        <dbReference type="Pfam" id="PF25418"/>
    </source>
</evidence>
<organism evidence="3">
    <name type="scientific">Oryza glumipatula</name>
    <dbReference type="NCBI Taxonomy" id="40148"/>
    <lineage>
        <taxon>Eukaryota</taxon>
        <taxon>Viridiplantae</taxon>
        <taxon>Streptophyta</taxon>
        <taxon>Embryophyta</taxon>
        <taxon>Tracheophyta</taxon>
        <taxon>Spermatophyta</taxon>
        <taxon>Magnoliopsida</taxon>
        <taxon>Liliopsida</taxon>
        <taxon>Poales</taxon>
        <taxon>Poaceae</taxon>
        <taxon>BOP clade</taxon>
        <taxon>Oryzoideae</taxon>
        <taxon>Oryzeae</taxon>
        <taxon>Oryzinae</taxon>
        <taxon>Oryza</taxon>
    </lineage>
</organism>
<sequence>MGNMLPCLVQGRTTLPAAMNPKQRLYSLKLLVKALHKLKKKMMMKPNKGNKIGSSKPSSPAAPAEAASATAAAVAGGGVEAAIGSSKPKVSPRRAAQGGQRKGVVRVKVVLTKEEAARLLSLTVVGAGAGADGGRRKTTAQIIAEIKRMEIRRAMATSSAAAAWRPALASIPEEQHHHSPRRSLDVQQVA</sequence>
<feature type="region of interest" description="Disordered" evidence="1">
    <location>
        <begin position="45"/>
        <end position="64"/>
    </location>
</feature>
<dbReference type="HOGENOM" id="CLU_134047_0_0_1"/>
<feature type="compositionally biased region" description="Low complexity" evidence="1">
    <location>
        <begin position="51"/>
        <end position="64"/>
    </location>
</feature>
<protein>
    <recommendedName>
        <fullName evidence="2">DUF7890 domain-containing protein</fullName>
    </recommendedName>
</protein>
<keyword evidence="4" id="KW-1185">Reference proteome</keyword>
<evidence type="ECO:0000313" key="4">
    <source>
        <dbReference type="Proteomes" id="UP000026961"/>
    </source>
</evidence>
<evidence type="ECO:0000256" key="1">
    <source>
        <dbReference type="SAM" id="MobiDB-lite"/>
    </source>
</evidence>
<feature type="domain" description="DUF7890" evidence="2">
    <location>
        <begin position="104"/>
        <end position="121"/>
    </location>
</feature>
<dbReference type="Gramene" id="OGLUM01G08530.1">
    <property type="protein sequence ID" value="OGLUM01G08530.1"/>
    <property type="gene ID" value="OGLUM01G08530"/>
</dbReference>
<dbReference type="Proteomes" id="UP000026961">
    <property type="component" value="Chromosome 1"/>
</dbReference>